<dbReference type="GO" id="GO:0022857">
    <property type="term" value="F:transmembrane transporter activity"/>
    <property type="evidence" value="ECO:0007669"/>
    <property type="project" value="InterPro"/>
</dbReference>
<feature type="transmembrane region" description="Helical" evidence="5">
    <location>
        <begin position="285"/>
        <end position="307"/>
    </location>
</feature>
<protein>
    <submittedName>
        <fullName evidence="6">Unkown protein</fullName>
    </submittedName>
</protein>
<evidence type="ECO:0000256" key="2">
    <source>
        <dbReference type="ARBA" id="ARBA00022692"/>
    </source>
</evidence>
<dbReference type="InterPro" id="IPR011701">
    <property type="entry name" value="MFS"/>
</dbReference>
<feature type="transmembrane region" description="Helical" evidence="5">
    <location>
        <begin position="246"/>
        <end position="273"/>
    </location>
</feature>
<dbReference type="PANTHER" id="PTHR23507:SF39">
    <property type="entry name" value="GH23453P-RELATED"/>
    <property type="match status" value="1"/>
</dbReference>
<keyword evidence="4 5" id="KW-0472">Membrane</keyword>
<evidence type="ECO:0000256" key="4">
    <source>
        <dbReference type="ARBA" id="ARBA00023136"/>
    </source>
</evidence>
<sequence length="346" mass="38210">MRRLCGLLSSLAKGITVEASCFVFFFAFNVYSLGAQRLLVQKTCSPQDQPPIQELCNATQAIGQAAEINIVRNVLGEVLPGVVVFIAGAWRDATGLCRPLILFTFITQFLAVCAFLLQAVVWSLSPWISSVLESTLGGLSGGKQMINLAAICYISNRTTLENRTFRLTFFVVSMTAGLSLATALSGYILISLGYVYFFATIMFLYLIGMVMAFIFIKEEPSKLVKGTKWLNVSTLLIVFKPKPNRAVIWLMIINSWLIYTTQCGEMTIILYFLEKGFGLTVTNTAFFLAYLMTMNFLSTVALTPFLIKVLKWSDFTIGIVGNVLTIIAVVGIALTKSITLLYVCKN</sequence>
<keyword evidence="2 5" id="KW-0812">Transmembrane</keyword>
<dbReference type="Pfam" id="PF07690">
    <property type="entry name" value="MFS_1"/>
    <property type="match status" value="1"/>
</dbReference>
<keyword evidence="3 5" id="KW-1133">Transmembrane helix</keyword>
<feature type="transmembrane region" description="Helical" evidence="5">
    <location>
        <begin position="167"/>
        <end position="190"/>
    </location>
</feature>
<dbReference type="EMBL" id="AK417237">
    <property type="protein sequence ID" value="BAN20452.1"/>
    <property type="molecule type" value="mRNA"/>
</dbReference>
<dbReference type="PANTHER" id="PTHR23507">
    <property type="entry name" value="ZGC:174356"/>
    <property type="match status" value="1"/>
</dbReference>
<evidence type="ECO:0000256" key="1">
    <source>
        <dbReference type="ARBA" id="ARBA00004141"/>
    </source>
</evidence>
<feature type="transmembrane region" description="Helical" evidence="5">
    <location>
        <begin position="319"/>
        <end position="343"/>
    </location>
</feature>
<name>R4WRD5_RIPPE</name>
<evidence type="ECO:0000256" key="5">
    <source>
        <dbReference type="SAM" id="Phobius"/>
    </source>
</evidence>
<evidence type="ECO:0000313" key="6">
    <source>
        <dbReference type="EMBL" id="BAN20452.1"/>
    </source>
</evidence>
<evidence type="ECO:0000256" key="3">
    <source>
        <dbReference type="ARBA" id="ARBA00022989"/>
    </source>
</evidence>
<dbReference type="AlphaFoldDB" id="R4WRD5"/>
<feature type="transmembrane region" description="Helical" evidence="5">
    <location>
        <begin position="136"/>
        <end position="155"/>
    </location>
</feature>
<feature type="transmembrane region" description="Helical" evidence="5">
    <location>
        <begin position="102"/>
        <end position="124"/>
    </location>
</feature>
<accession>R4WRD5</accession>
<dbReference type="InterPro" id="IPR036259">
    <property type="entry name" value="MFS_trans_sf"/>
</dbReference>
<proteinExistence type="evidence at transcript level"/>
<dbReference type="GO" id="GO:0016020">
    <property type="term" value="C:membrane"/>
    <property type="evidence" value="ECO:0007669"/>
    <property type="project" value="UniProtKB-SubCell"/>
</dbReference>
<reference evidence="6" key="1">
    <citation type="journal article" date="2013" name="PLoS ONE">
        <title>Gene expression in gut symbiotic organ of stinkbug affected by extracellular bacterial symbiont.</title>
        <authorList>
            <person name="Futahashi R."/>
            <person name="Tanaka K."/>
            <person name="Tanahashi M."/>
            <person name="Nikoh N."/>
            <person name="Kikuchi Y."/>
            <person name="Lee B.L."/>
            <person name="Fukatsu T."/>
        </authorList>
    </citation>
    <scope>NUCLEOTIDE SEQUENCE</scope>
    <source>
        <tissue evidence="6">Midgut</tissue>
    </source>
</reference>
<organism evidence="6">
    <name type="scientific">Riptortus pedestris</name>
    <name type="common">Bean bug</name>
    <dbReference type="NCBI Taxonomy" id="329032"/>
    <lineage>
        <taxon>Eukaryota</taxon>
        <taxon>Metazoa</taxon>
        <taxon>Ecdysozoa</taxon>
        <taxon>Arthropoda</taxon>
        <taxon>Hexapoda</taxon>
        <taxon>Insecta</taxon>
        <taxon>Pterygota</taxon>
        <taxon>Neoptera</taxon>
        <taxon>Paraneoptera</taxon>
        <taxon>Hemiptera</taxon>
        <taxon>Heteroptera</taxon>
        <taxon>Panheteroptera</taxon>
        <taxon>Pentatomomorpha</taxon>
        <taxon>Coreoidea</taxon>
        <taxon>Alydidae</taxon>
        <taxon>Riptortus</taxon>
    </lineage>
</organism>
<dbReference type="Gene3D" id="1.20.1250.20">
    <property type="entry name" value="MFS general substrate transporter like domains"/>
    <property type="match status" value="1"/>
</dbReference>
<comment type="subcellular location">
    <subcellularLocation>
        <location evidence="1">Membrane</location>
        <topology evidence="1">Multi-pass membrane protein</topology>
    </subcellularLocation>
</comment>
<dbReference type="SUPFAM" id="SSF103473">
    <property type="entry name" value="MFS general substrate transporter"/>
    <property type="match status" value="1"/>
</dbReference>
<feature type="transmembrane region" description="Helical" evidence="5">
    <location>
        <begin position="196"/>
        <end position="216"/>
    </location>
</feature>